<dbReference type="InterPro" id="IPR052165">
    <property type="entry name" value="Membrane_assoc_protease"/>
</dbReference>
<evidence type="ECO:0000256" key="4">
    <source>
        <dbReference type="ARBA" id="ARBA00023136"/>
    </source>
</evidence>
<accession>A0ABN6EJR3</accession>
<keyword evidence="2 5" id="KW-0812">Transmembrane</keyword>
<reference evidence="7 8" key="1">
    <citation type="journal article" date="2022" name="Int. J. Syst. Evol. Microbiol.">
        <title>Prevotella herbatica sp. nov., a plant polysaccharide-decomposing anaerobic bacterium isolated from a methanogenic reactor.</title>
        <authorList>
            <person name="Uek A."/>
            <person name="Tonouchi A."/>
            <person name="Kaku N."/>
            <person name="Ueki K."/>
        </authorList>
    </citation>
    <scope>NUCLEOTIDE SEQUENCE [LARGE SCALE GENOMIC DNA]</scope>
    <source>
        <strain evidence="7 8">WR041</strain>
    </source>
</reference>
<keyword evidence="3 5" id="KW-1133">Transmembrane helix</keyword>
<evidence type="ECO:0000313" key="7">
    <source>
        <dbReference type="EMBL" id="BCS84283.1"/>
    </source>
</evidence>
<evidence type="ECO:0000256" key="2">
    <source>
        <dbReference type="ARBA" id="ARBA00022692"/>
    </source>
</evidence>
<dbReference type="Gene3D" id="2.40.50.140">
    <property type="entry name" value="Nucleic acid-binding proteins"/>
    <property type="match status" value="1"/>
</dbReference>
<dbReference type="EMBL" id="AP024484">
    <property type="protein sequence ID" value="BCS84283.1"/>
    <property type="molecule type" value="Genomic_DNA"/>
</dbReference>
<dbReference type="RefSeq" id="WP_207154469.1">
    <property type="nucleotide sequence ID" value="NZ_AP024484.1"/>
</dbReference>
<keyword evidence="8" id="KW-1185">Reference proteome</keyword>
<sequence>MIEFITSNLWVLWAIVMFCCLILELSSGDFFVTCFAIGAFVSIFTSFVLPFWAQVLIWALCSILSIRLIRPRLIDKLHKGGDNRASNIDALIGRVGTVIESIEPNGNGYVKVDGDEWKAVSNSNEPILKGQKVEIIGRESIIVTVKPV</sequence>
<comment type="subcellular location">
    <subcellularLocation>
        <location evidence="1">Membrane</location>
        <topology evidence="1">Multi-pass membrane protein</topology>
    </subcellularLocation>
</comment>
<proteinExistence type="predicted"/>
<evidence type="ECO:0000313" key="8">
    <source>
        <dbReference type="Proteomes" id="UP001319045"/>
    </source>
</evidence>
<name>A0ABN6EJR3_9BACT</name>
<feature type="domain" description="NfeD-like C-terminal" evidence="6">
    <location>
        <begin position="89"/>
        <end position="147"/>
    </location>
</feature>
<evidence type="ECO:0000256" key="1">
    <source>
        <dbReference type="ARBA" id="ARBA00004141"/>
    </source>
</evidence>
<evidence type="ECO:0000256" key="5">
    <source>
        <dbReference type="SAM" id="Phobius"/>
    </source>
</evidence>
<dbReference type="PANTHER" id="PTHR33507">
    <property type="entry name" value="INNER MEMBRANE PROTEIN YBBJ"/>
    <property type="match status" value="1"/>
</dbReference>
<feature type="transmembrane region" description="Helical" evidence="5">
    <location>
        <begin position="12"/>
        <end position="45"/>
    </location>
</feature>
<dbReference type="SUPFAM" id="SSF141322">
    <property type="entry name" value="NfeD domain-like"/>
    <property type="match status" value="1"/>
</dbReference>
<gene>
    <name evidence="7" type="ORF">prwr041_01760</name>
</gene>
<dbReference type="InterPro" id="IPR012340">
    <property type="entry name" value="NA-bd_OB-fold"/>
</dbReference>
<dbReference type="PANTHER" id="PTHR33507:SF3">
    <property type="entry name" value="INNER MEMBRANE PROTEIN YBBJ"/>
    <property type="match status" value="1"/>
</dbReference>
<dbReference type="InterPro" id="IPR002810">
    <property type="entry name" value="NfeD-like_C"/>
</dbReference>
<evidence type="ECO:0000256" key="3">
    <source>
        <dbReference type="ARBA" id="ARBA00022989"/>
    </source>
</evidence>
<dbReference type="Pfam" id="PF01957">
    <property type="entry name" value="NfeD"/>
    <property type="match status" value="1"/>
</dbReference>
<protein>
    <submittedName>
        <fullName evidence="7">NfeD family protein</fullName>
    </submittedName>
</protein>
<keyword evidence="4 5" id="KW-0472">Membrane</keyword>
<dbReference type="Proteomes" id="UP001319045">
    <property type="component" value="Chromosome"/>
</dbReference>
<organism evidence="7 8">
    <name type="scientific">Prevotella herbatica</name>
    <dbReference type="NCBI Taxonomy" id="2801997"/>
    <lineage>
        <taxon>Bacteria</taxon>
        <taxon>Pseudomonadati</taxon>
        <taxon>Bacteroidota</taxon>
        <taxon>Bacteroidia</taxon>
        <taxon>Bacteroidales</taxon>
        <taxon>Prevotellaceae</taxon>
        <taxon>Prevotella</taxon>
    </lineage>
</organism>
<evidence type="ECO:0000259" key="6">
    <source>
        <dbReference type="Pfam" id="PF01957"/>
    </source>
</evidence>